<dbReference type="EMBL" id="BSYR01000011">
    <property type="protein sequence ID" value="GMI74398.1"/>
    <property type="molecule type" value="Genomic_DNA"/>
</dbReference>
<dbReference type="SUPFAM" id="SSF50965">
    <property type="entry name" value="Galactose oxidase, central domain"/>
    <property type="match status" value="1"/>
</dbReference>
<evidence type="ECO:0000313" key="2">
    <source>
        <dbReference type="EMBL" id="GMI74398.1"/>
    </source>
</evidence>
<dbReference type="Proteomes" id="UP001165190">
    <property type="component" value="Unassembled WGS sequence"/>
</dbReference>
<proteinExistence type="predicted"/>
<keyword evidence="3" id="KW-1185">Reference proteome</keyword>
<reference evidence="2" key="1">
    <citation type="submission" date="2023-05" db="EMBL/GenBank/DDBJ databases">
        <title>Genome and transcriptome analyses reveal genes involved in the formation of fine ridges on petal epidermal cells in Hibiscus trionum.</title>
        <authorList>
            <person name="Koshimizu S."/>
            <person name="Masuda S."/>
            <person name="Ishii T."/>
            <person name="Shirasu K."/>
            <person name="Hoshino A."/>
            <person name="Arita M."/>
        </authorList>
    </citation>
    <scope>NUCLEOTIDE SEQUENCE</scope>
    <source>
        <strain evidence="2">Hamamatsu line</strain>
    </source>
</reference>
<dbReference type="InterPro" id="IPR005174">
    <property type="entry name" value="KIB1-4_b-propeller"/>
</dbReference>
<organism evidence="2 3">
    <name type="scientific">Hibiscus trionum</name>
    <name type="common">Flower of an hour</name>
    <dbReference type="NCBI Taxonomy" id="183268"/>
    <lineage>
        <taxon>Eukaryota</taxon>
        <taxon>Viridiplantae</taxon>
        <taxon>Streptophyta</taxon>
        <taxon>Embryophyta</taxon>
        <taxon>Tracheophyta</taxon>
        <taxon>Spermatophyta</taxon>
        <taxon>Magnoliopsida</taxon>
        <taxon>eudicotyledons</taxon>
        <taxon>Gunneridae</taxon>
        <taxon>Pentapetalae</taxon>
        <taxon>rosids</taxon>
        <taxon>malvids</taxon>
        <taxon>Malvales</taxon>
        <taxon>Malvaceae</taxon>
        <taxon>Malvoideae</taxon>
        <taxon>Hibiscus</taxon>
    </lineage>
</organism>
<sequence>MGSQSREKKRDWSKLPKDIVGCIMGKLYWSHRIQMQGVCKAWRMVSLDGVPTIDKAWLMTSEWSWIDCNRVIGKCKLKDTSLGKEVYISRGVKEDGTLFIWANFQSSRYGWALFRHDPKPGFRNRCVLYMYSPFTDEMMKLPPLDLGFPVWDGNLTATFNLSSANSECLVFCFYRFKETVCISTCLPRDGSWKSCYFVERHPDDNWYGTSLSATYSDGCFYCLFSGGALGVFDVHSREWKLLVKCWPAPHQDSNFFGELVAFPRCPCLPHRPDRVMKFDPSGKCWVEYLDSQEMESASSDHHHHLCAYLYPSKLEFYKNPILIEPPVTRVWRRRHLLNPN</sequence>
<evidence type="ECO:0000259" key="1">
    <source>
        <dbReference type="Pfam" id="PF03478"/>
    </source>
</evidence>
<dbReference type="InterPro" id="IPR050796">
    <property type="entry name" value="SCF_F-box_component"/>
</dbReference>
<accession>A0A9W7HBT2</accession>
<dbReference type="AlphaFoldDB" id="A0A9W7HBT2"/>
<gene>
    <name evidence="2" type="ORF">HRI_001109100</name>
</gene>
<dbReference type="Pfam" id="PF03478">
    <property type="entry name" value="Beta-prop_KIB1-4"/>
    <property type="match status" value="1"/>
</dbReference>
<protein>
    <recommendedName>
        <fullName evidence="1">KIB1-4 beta-propeller domain-containing protein</fullName>
    </recommendedName>
</protein>
<dbReference type="InterPro" id="IPR011043">
    <property type="entry name" value="Gal_Oxase/kelch_b-propeller"/>
</dbReference>
<evidence type="ECO:0000313" key="3">
    <source>
        <dbReference type="Proteomes" id="UP001165190"/>
    </source>
</evidence>
<dbReference type="PANTHER" id="PTHR31672">
    <property type="entry name" value="BNACNNG10540D PROTEIN"/>
    <property type="match status" value="1"/>
</dbReference>
<dbReference type="Gene3D" id="1.20.1280.50">
    <property type="match status" value="1"/>
</dbReference>
<dbReference type="OrthoDB" id="999514at2759"/>
<feature type="domain" description="KIB1-4 beta-propeller" evidence="1">
    <location>
        <begin position="105"/>
        <end position="262"/>
    </location>
</feature>
<name>A0A9W7HBT2_HIBTR</name>
<comment type="caution">
    <text evidence="2">The sequence shown here is derived from an EMBL/GenBank/DDBJ whole genome shotgun (WGS) entry which is preliminary data.</text>
</comment>